<protein>
    <submittedName>
        <fullName evidence="1">DUF1491 family protein</fullName>
    </submittedName>
</protein>
<evidence type="ECO:0000313" key="2">
    <source>
        <dbReference type="Proteomes" id="UP000516105"/>
    </source>
</evidence>
<gene>
    <name evidence="1" type="ORF">H9L14_13150</name>
</gene>
<organism evidence="1 2">
    <name type="scientific">Sphingomonas sediminicola</name>
    <dbReference type="NCBI Taxonomy" id="386874"/>
    <lineage>
        <taxon>Bacteria</taxon>
        <taxon>Pseudomonadati</taxon>
        <taxon>Pseudomonadota</taxon>
        <taxon>Alphaproteobacteria</taxon>
        <taxon>Sphingomonadales</taxon>
        <taxon>Sphingomonadaceae</taxon>
        <taxon>Sphingomonas</taxon>
    </lineage>
</organism>
<dbReference type="InterPro" id="IPR009964">
    <property type="entry name" value="DUF1491"/>
</dbReference>
<dbReference type="Proteomes" id="UP000516105">
    <property type="component" value="Chromosome"/>
</dbReference>
<dbReference type="EMBL" id="CP060782">
    <property type="protein sequence ID" value="QNP45497.1"/>
    <property type="molecule type" value="Genomic_DNA"/>
</dbReference>
<reference evidence="1 2" key="1">
    <citation type="submission" date="2020-08" db="EMBL/GenBank/DDBJ databases">
        <title>Genome sequence of Sphingomonas sediminicola KACC 15039T.</title>
        <authorList>
            <person name="Hyun D.-W."/>
            <person name="Bae J.-W."/>
        </authorList>
    </citation>
    <scope>NUCLEOTIDE SEQUENCE [LARGE SCALE GENOMIC DNA]</scope>
    <source>
        <strain evidence="1 2">KACC 15039</strain>
    </source>
</reference>
<evidence type="ECO:0000313" key="1">
    <source>
        <dbReference type="EMBL" id="QNP45497.1"/>
    </source>
</evidence>
<sequence>MTKDRLPAHLEAAAIMRRAEATGGFAMVLRKGDPDRGALTLLLNERGEFRGILERELGPDFTYEWTFKKAEESQGSDSLRELIARRQRFDADSWLIELDIAEPERFIAETIHSS</sequence>
<proteinExistence type="predicted"/>
<accession>A0ABX6T6M3</accession>
<dbReference type="Pfam" id="PF07372">
    <property type="entry name" value="DUF1491"/>
    <property type="match status" value="1"/>
</dbReference>
<name>A0ABX6T6M3_9SPHN</name>
<keyword evidence="2" id="KW-1185">Reference proteome</keyword>
<dbReference type="Gene3D" id="3.40.1530.20">
    <property type="entry name" value="Protein of unknown function (DUF1491)"/>
    <property type="match status" value="1"/>
</dbReference>